<dbReference type="EMBL" id="SWLB01000019">
    <property type="protein sequence ID" value="KAF3325703.1"/>
    <property type="molecule type" value="Genomic_DNA"/>
</dbReference>
<dbReference type="Proteomes" id="UP000623129">
    <property type="component" value="Unassembled WGS sequence"/>
</dbReference>
<accession>A0A833QV35</accession>
<evidence type="ECO:0000313" key="2">
    <source>
        <dbReference type="EMBL" id="KAF3325703.1"/>
    </source>
</evidence>
<organism evidence="2 3">
    <name type="scientific">Carex littledalei</name>
    <dbReference type="NCBI Taxonomy" id="544730"/>
    <lineage>
        <taxon>Eukaryota</taxon>
        <taxon>Viridiplantae</taxon>
        <taxon>Streptophyta</taxon>
        <taxon>Embryophyta</taxon>
        <taxon>Tracheophyta</taxon>
        <taxon>Spermatophyta</taxon>
        <taxon>Magnoliopsida</taxon>
        <taxon>Liliopsida</taxon>
        <taxon>Poales</taxon>
        <taxon>Cyperaceae</taxon>
        <taxon>Cyperoideae</taxon>
        <taxon>Cariceae</taxon>
        <taxon>Carex</taxon>
        <taxon>Carex subgen. Euthyceras</taxon>
    </lineage>
</organism>
<name>A0A833QV35_9POAL</name>
<evidence type="ECO:0000313" key="3">
    <source>
        <dbReference type="Proteomes" id="UP000623129"/>
    </source>
</evidence>
<protein>
    <submittedName>
        <fullName evidence="2">Uncharacterized protein</fullName>
    </submittedName>
</protein>
<comment type="caution">
    <text evidence="2">The sequence shown here is derived from an EMBL/GenBank/DDBJ whole genome shotgun (WGS) entry which is preliminary data.</text>
</comment>
<reference evidence="2" key="1">
    <citation type="submission" date="2020-01" db="EMBL/GenBank/DDBJ databases">
        <title>Genome sequence of Kobresia littledalei, the first chromosome-level genome in the family Cyperaceae.</title>
        <authorList>
            <person name="Qu G."/>
        </authorList>
    </citation>
    <scope>NUCLEOTIDE SEQUENCE</scope>
    <source>
        <strain evidence="2">C.B.Clarke</strain>
        <tissue evidence="2">Leaf</tissue>
    </source>
</reference>
<gene>
    <name evidence="2" type="ORF">FCM35_KLT08783</name>
</gene>
<sequence length="141" mass="16422">MEKERVAEVESSPKVTPPELKEFSELVEREAFRKQLVRKNGSLEKLEKVNTSFWNPKFELEDFVIQPKEEQLPRVRSEPLMKEGMYMLVEEKERLMRSTKRVRGATPSTSVVAEERRSENISGRGFDLDLNKVVEDSFSSN</sequence>
<proteinExistence type="predicted"/>
<feature type="region of interest" description="Disordered" evidence="1">
    <location>
        <begin position="98"/>
        <end position="121"/>
    </location>
</feature>
<keyword evidence="3" id="KW-1185">Reference proteome</keyword>
<dbReference type="AlphaFoldDB" id="A0A833QV35"/>
<evidence type="ECO:0000256" key="1">
    <source>
        <dbReference type="SAM" id="MobiDB-lite"/>
    </source>
</evidence>